<sequence length="80" mass="8365">MTGANGLVGRHLVTVEEGPHQARERMARHGVPGSLIDDLPATRAVTAGVPATVSPAVEQLTGLSGRGFAQWADEHADDVR</sequence>
<keyword evidence="2" id="KW-1185">Reference proteome</keyword>
<comment type="caution">
    <text evidence="1">The sequence shown here is derived from an EMBL/GenBank/DDBJ whole genome shotgun (WGS) entry which is preliminary data.</text>
</comment>
<proteinExistence type="predicted"/>
<dbReference type="Proteomes" id="UP001612928">
    <property type="component" value="Unassembled WGS sequence"/>
</dbReference>
<organism evidence="1 2">
    <name type="scientific">Nonomuraea indica</name>
    <dbReference type="NCBI Taxonomy" id="1581193"/>
    <lineage>
        <taxon>Bacteria</taxon>
        <taxon>Bacillati</taxon>
        <taxon>Actinomycetota</taxon>
        <taxon>Actinomycetes</taxon>
        <taxon>Streptosporangiales</taxon>
        <taxon>Streptosporangiaceae</taxon>
        <taxon>Nonomuraea</taxon>
    </lineage>
</organism>
<gene>
    <name evidence="1" type="ORF">ACIBP5_05420</name>
</gene>
<dbReference type="RefSeq" id="WP_144070202.1">
    <property type="nucleotide sequence ID" value="NZ_JBITMB010000001.1"/>
</dbReference>
<name>A0ABW7ZYN1_9ACTN</name>
<evidence type="ECO:0000313" key="2">
    <source>
        <dbReference type="Proteomes" id="UP001612928"/>
    </source>
</evidence>
<evidence type="ECO:0000313" key="1">
    <source>
        <dbReference type="EMBL" id="MFI7439390.1"/>
    </source>
</evidence>
<protein>
    <submittedName>
        <fullName evidence="1">Uncharacterized protein</fullName>
    </submittedName>
</protein>
<accession>A0ABW7ZYN1</accession>
<dbReference type="EMBL" id="JBITMB010000001">
    <property type="protein sequence ID" value="MFI7439390.1"/>
    <property type="molecule type" value="Genomic_DNA"/>
</dbReference>
<reference evidence="1 2" key="1">
    <citation type="submission" date="2024-10" db="EMBL/GenBank/DDBJ databases">
        <title>The Natural Products Discovery Center: Release of the First 8490 Sequenced Strains for Exploring Actinobacteria Biosynthetic Diversity.</title>
        <authorList>
            <person name="Kalkreuter E."/>
            <person name="Kautsar S.A."/>
            <person name="Yang D."/>
            <person name="Bader C.D."/>
            <person name="Teijaro C.N."/>
            <person name="Fluegel L."/>
            <person name="Davis C.M."/>
            <person name="Simpson J.R."/>
            <person name="Lauterbach L."/>
            <person name="Steele A.D."/>
            <person name="Gui C."/>
            <person name="Meng S."/>
            <person name="Li G."/>
            <person name="Viehrig K."/>
            <person name="Ye F."/>
            <person name="Su P."/>
            <person name="Kiefer A.F."/>
            <person name="Nichols A."/>
            <person name="Cepeda A.J."/>
            <person name="Yan W."/>
            <person name="Fan B."/>
            <person name="Jiang Y."/>
            <person name="Adhikari A."/>
            <person name="Zheng C.-J."/>
            <person name="Schuster L."/>
            <person name="Cowan T.M."/>
            <person name="Smanski M.J."/>
            <person name="Chevrette M.G."/>
            <person name="De Carvalho L.P.S."/>
            <person name="Shen B."/>
        </authorList>
    </citation>
    <scope>NUCLEOTIDE SEQUENCE [LARGE SCALE GENOMIC DNA]</scope>
    <source>
        <strain evidence="1 2">NPDC049503</strain>
    </source>
</reference>